<evidence type="ECO:0000256" key="2">
    <source>
        <dbReference type="ARBA" id="ARBA00008941"/>
    </source>
</evidence>
<sequence length="455" mass="52458">MTVDHRQLQTVPLNVCIDLKQNLRISDQSVSLSRTGFTSKSEENCAMTERLLNDNAQESSQSVSLPSTSTHPDSAWQRKLNAYVASSHQEILNDDDFNQNLKRALEAIEAGIQPIRIAAGSSGSYFVRDINYQNIAVFKPKDEEPFAPQNPKWPKYFQRMLCFCCFGRACLIPNNGYISETAASLVDEKLQLHIVPKTRVVKLASPAFYYKNGSSAKSKGPKGKDGSYQIEKFIALQLFLNGYVNASNIIPRWNKGGGLCPLTAAEVERFKYLFQKLCILDYVIRNTDRHMENWLINRYEPGKVLELAAIDNGLAFPVKHPETSSRLRQFPFAWAQLSWANYVRIFLSPWNEELRTFLLQLLTPQFVQSLCDDITTLFKYDRDVNRFLKYSQLRVLRGQIWNLRLALMMKESPAEMVKRPLVLVSRRFRRHPPNDDWNRAFRVKPVEFANRRRCC</sequence>
<comment type="catalytic activity">
    <reaction evidence="9">
        <text>a 1,2-diacyl-sn-glycero-3-phospho-(1D-myo-inositol) + ATP = a 1,2-diacyl-sn-glycero-3-phospho-(1D-myo-inositol 4-phosphate) + ADP + H(+)</text>
        <dbReference type="Rhea" id="RHEA:19877"/>
        <dbReference type="ChEBI" id="CHEBI:15378"/>
        <dbReference type="ChEBI" id="CHEBI:30616"/>
        <dbReference type="ChEBI" id="CHEBI:57880"/>
        <dbReference type="ChEBI" id="CHEBI:58178"/>
        <dbReference type="ChEBI" id="CHEBI:456216"/>
        <dbReference type="EC" id="2.7.1.67"/>
    </reaction>
</comment>
<dbReference type="STRING" id="6280.A0A0N4TJK7"/>
<keyword evidence="7 9" id="KW-0067">ATP-binding</keyword>
<dbReference type="EMBL" id="UZAD01013135">
    <property type="protein sequence ID" value="VDN89634.1"/>
    <property type="molecule type" value="Genomic_DNA"/>
</dbReference>
<evidence type="ECO:0000256" key="1">
    <source>
        <dbReference type="ARBA" id="ARBA00004236"/>
    </source>
</evidence>
<accession>A0A0N4TJK7</accession>
<name>A0A0N4TJK7_BRUPA</name>
<evidence type="ECO:0000256" key="3">
    <source>
        <dbReference type="ARBA" id="ARBA00022475"/>
    </source>
</evidence>
<keyword evidence="8 9" id="KW-0472">Membrane</keyword>
<comment type="similarity">
    <text evidence="2 9">Belongs to the PI3/PI4-kinase family. Type II PI4K subfamily.</text>
</comment>
<dbReference type="Gene3D" id="1.10.1070.20">
    <property type="match status" value="1"/>
</dbReference>
<evidence type="ECO:0000256" key="6">
    <source>
        <dbReference type="ARBA" id="ARBA00022777"/>
    </source>
</evidence>
<gene>
    <name evidence="11" type="ORF">BPAG_LOCUS8448</name>
</gene>
<dbReference type="GO" id="GO:0005886">
    <property type="term" value="C:plasma membrane"/>
    <property type="evidence" value="ECO:0007669"/>
    <property type="project" value="UniProtKB-SubCell"/>
</dbReference>
<evidence type="ECO:0000313" key="12">
    <source>
        <dbReference type="Proteomes" id="UP000278627"/>
    </source>
</evidence>
<dbReference type="Proteomes" id="UP000278627">
    <property type="component" value="Unassembled WGS sequence"/>
</dbReference>
<dbReference type="AlphaFoldDB" id="A0A0N4TJK7"/>
<keyword evidence="4 9" id="KW-0808">Transferase</keyword>
<dbReference type="GO" id="GO:0046854">
    <property type="term" value="P:phosphatidylinositol phosphate biosynthetic process"/>
    <property type="evidence" value="ECO:0007669"/>
    <property type="project" value="UniProtKB-UniRule"/>
</dbReference>
<dbReference type="EC" id="2.7.1.67" evidence="9"/>
<keyword evidence="3" id="KW-1003">Cell membrane</keyword>
<evidence type="ECO:0000256" key="8">
    <source>
        <dbReference type="ARBA" id="ARBA00023136"/>
    </source>
</evidence>
<dbReference type="GO" id="GO:0005802">
    <property type="term" value="C:trans-Golgi network"/>
    <property type="evidence" value="ECO:0007669"/>
    <property type="project" value="TreeGrafter"/>
</dbReference>
<evidence type="ECO:0000313" key="11">
    <source>
        <dbReference type="EMBL" id="VDN89634.1"/>
    </source>
</evidence>
<dbReference type="InterPro" id="IPR039756">
    <property type="entry name" value="Lsb6/PI4K2"/>
</dbReference>
<proteinExistence type="inferred from homology"/>
<keyword evidence="5 9" id="KW-0547">Nucleotide-binding</keyword>
<evidence type="ECO:0000256" key="7">
    <source>
        <dbReference type="ARBA" id="ARBA00022840"/>
    </source>
</evidence>
<keyword evidence="6 9" id="KW-0418">Kinase</keyword>
<evidence type="ECO:0000313" key="13">
    <source>
        <dbReference type="WBParaSite" id="BPAG_0000848601-mRNA-1"/>
    </source>
</evidence>
<dbReference type="GO" id="GO:0005768">
    <property type="term" value="C:endosome"/>
    <property type="evidence" value="ECO:0007669"/>
    <property type="project" value="TreeGrafter"/>
</dbReference>
<dbReference type="InterPro" id="IPR000403">
    <property type="entry name" value="PI3/4_kinase_cat_dom"/>
</dbReference>
<evidence type="ECO:0000256" key="4">
    <source>
        <dbReference type="ARBA" id="ARBA00022679"/>
    </source>
</evidence>
<reference evidence="11 12" key="2">
    <citation type="submission" date="2018-11" db="EMBL/GenBank/DDBJ databases">
        <authorList>
            <consortium name="Pathogen Informatics"/>
        </authorList>
    </citation>
    <scope>NUCLEOTIDE SEQUENCE [LARGE SCALE GENOMIC DNA]</scope>
</reference>
<dbReference type="GO" id="GO:0005765">
    <property type="term" value="C:lysosomal membrane"/>
    <property type="evidence" value="ECO:0007669"/>
    <property type="project" value="TreeGrafter"/>
</dbReference>
<evidence type="ECO:0000256" key="5">
    <source>
        <dbReference type="ARBA" id="ARBA00022741"/>
    </source>
</evidence>
<keyword evidence="12" id="KW-1185">Reference proteome</keyword>
<dbReference type="GO" id="GO:0007030">
    <property type="term" value="P:Golgi organization"/>
    <property type="evidence" value="ECO:0007669"/>
    <property type="project" value="TreeGrafter"/>
</dbReference>
<dbReference type="GO" id="GO:0005524">
    <property type="term" value="F:ATP binding"/>
    <property type="evidence" value="ECO:0007669"/>
    <property type="project" value="UniProtKB-UniRule"/>
</dbReference>
<dbReference type="PANTHER" id="PTHR12865">
    <property type="entry name" value="PHOSPHATIDYLINOSITOL 4-KINASE TYPE-II"/>
    <property type="match status" value="1"/>
</dbReference>
<dbReference type="GO" id="GO:0004430">
    <property type="term" value="F:1-phosphatidylinositol 4-kinase activity"/>
    <property type="evidence" value="ECO:0007669"/>
    <property type="project" value="UniProtKB-UniRule"/>
</dbReference>
<dbReference type="GO" id="GO:0007032">
    <property type="term" value="P:endosome organization"/>
    <property type="evidence" value="ECO:0007669"/>
    <property type="project" value="TreeGrafter"/>
</dbReference>
<dbReference type="Pfam" id="PF00454">
    <property type="entry name" value="PI3_PI4_kinase"/>
    <property type="match status" value="1"/>
</dbReference>
<comment type="subcellular location">
    <subcellularLocation>
        <location evidence="1">Cell membrane</location>
    </subcellularLocation>
    <subcellularLocation>
        <location evidence="9">Membrane</location>
        <topology evidence="9">Peripheral membrane protein</topology>
    </subcellularLocation>
</comment>
<evidence type="ECO:0000256" key="9">
    <source>
        <dbReference type="RuleBase" id="RU367084"/>
    </source>
</evidence>
<feature type="domain" description="PI3K/PI4K catalytic" evidence="10">
    <location>
        <begin position="111"/>
        <end position="432"/>
    </location>
</feature>
<dbReference type="WBParaSite" id="BPAG_0000848601-mRNA-1">
    <property type="protein sequence ID" value="BPAG_0000848601-mRNA-1"/>
    <property type="gene ID" value="BPAG_0000848601"/>
</dbReference>
<reference evidence="13" key="1">
    <citation type="submission" date="2017-02" db="UniProtKB">
        <authorList>
            <consortium name="WormBaseParasite"/>
        </authorList>
    </citation>
    <scope>IDENTIFICATION</scope>
</reference>
<protein>
    <recommendedName>
        <fullName evidence="9">Phosphatidylinositol 4-kinase type 2</fullName>
        <ecNumber evidence="9">2.7.1.67</ecNumber>
    </recommendedName>
</protein>
<evidence type="ECO:0000259" key="10">
    <source>
        <dbReference type="PROSITE" id="PS50290"/>
    </source>
</evidence>
<organism evidence="13">
    <name type="scientific">Brugia pahangi</name>
    <name type="common">Filarial nematode worm</name>
    <dbReference type="NCBI Taxonomy" id="6280"/>
    <lineage>
        <taxon>Eukaryota</taxon>
        <taxon>Metazoa</taxon>
        <taxon>Ecdysozoa</taxon>
        <taxon>Nematoda</taxon>
        <taxon>Chromadorea</taxon>
        <taxon>Rhabditida</taxon>
        <taxon>Spirurina</taxon>
        <taxon>Spiruromorpha</taxon>
        <taxon>Filarioidea</taxon>
        <taxon>Onchocercidae</taxon>
        <taxon>Brugia</taxon>
    </lineage>
</organism>
<dbReference type="PROSITE" id="PS50290">
    <property type="entry name" value="PI3_4_KINASE_3"/>
    <property type="match status" value="1"/>
</dbReference>
<dbReference type="PANTHER" id="PTHR12865:SF5">
    <property type="entry name" value="PHOSPHATIDYLINOSITOL 4-KINASE TYPE 2"/>
    <property type="match status" value="1"/>
</dbReference>